<evidence type="ECO:0000256" key="5">
    <source>
        <dbReference type="ARBA" id="ARBA00022989"/>
    </source>
</evidence>
<gene>
    <name evidence="8" type="ORF">E5167_09105</name>
</gene>
<proteinExistence type="inferred from homology"/>
<reference evidence="8 9" key="1">
    <citation type="submission" date="2019-04" db="EMBL/GenBank/DDBJ databases">
        <title>Lacinutrix sp. nov., isolated from marine water.</title>
        <authorList>
            <person name="Kim W."/>
        </authorList>
    </citation>
    <scope>NUCLEOTIDE SEQUENCE [LARGE SCALE GENOMIC DNA]</scope>
    <source>
        <strain evidence="8 9">CAU 1491</strain>
    </source>
</reference>
<accession>A0A4U0EW81</accession>
<dbReference type="InterPro" id="IPR051907">
    <property type="entry name" value="DoxX-like_oxidoreductase"/>
</dbReference>
<dbReference type="AlphaFoldDB" id="A0A4U0EW81"/>
<dbReference type="GO" id="GO:0005886">
    <property type="term" value="C:plasma membrane"/>
    <property type="evidence" value="ECO:0007669"/>
    <property type="project" value="UniProtKB-SubCell"/>
</dbReference>
<evidence type="ECO:0000256" key="3">
    <source>
        <dbReference type="ARBA" id="ARBA00022475"/>
    </source>
</evidence>
<feature type="transmembrane region" description="Helical" evidence="7">
    <location>
        <begin position="102"/>
        <end position="122"/>
    </location>
</feature>
<evidence type="ECO:0000256" key="1">
    <source>
        <dbReference type="ARBA" id="ARBA00004651"/>
    </source>
</evidence>
<keyword evidence="6 7" id="KW-0472">Membrane</keyword>
<evidence type="ECO:0000256" key="4">
    <source>
        <dbReference type="ARBA" id="ARBA00022692"/>
    </source>
</evidence>
<comment type="subcellular location">
    <subcellularLocation>
        <location evidence="1">Cell membrane</location>
        <topology evidence="1">Multi-pass membrane protein</topology>
    </subcellularLocation>
</comment>
<keyword evidence="9" id="KW-1185">Reference proteome</keyword>
<dbReference type="PANTHER" id="PTHR33452:SF1">
    <property type="entry name" value="INNER MEMBRANE PROTEIN YPHA-RELATED"/>
    <property type="match status" value="1"/>
</dbReference>
<feature type="transmembrane region" description="Helical" evidence="7">
    <location>
        <begin position="43"/>
        <end position="68"/>
    </location>
</feature>
<dbReference type="InterPro" id="IPR032808">
    <property type="entry name" value="DoxX"/>
</dbReference>
<keyword evidence="5 7" id="KW-1133">Transmembrane helix</keyword>
<dbReference type="PANTHER" id="PTHR33452">
    <property type="entry name" value="OXIDOREDUCTASE CATD-RELATED"/>
    <property type="match status" value="1"/>
</dbReference>
<dbReference type="OrthoDB" id="9813193at2"/>
<dbReference type="EMBL" id="SUPL01000004">
    <property type="protein sequence ID" value="TJY36008.1"/>
    <property type="molecule type" value="Genomic_DNA"/>
</dbReference>
<feature type="transmembrane region" description="Helical" evidence="7">
    <location>
        <begin position="12"/>
        <end position="31"/>
    </location>
</feature>
<keyword evidence="3" id="KW-1003">Cell membrane</keyword>
<name>A0A4U0EW81_9FLAO</name>
<evidence type="ECO:0000313" key="8">
    <source>
        <dbReference type="EMBL" id="TJY36008.1"/>
    </source>
</evidence>
<dbReference type="RefSeq" id="WP_136843266.1">
    <property type="nucleotide sequence ID" value="NZ_SUPL01000004.1"/>
</dbReference>
<evidence type="ECO:0000256" key="2">
    <source>
        <dbReference type="ARBA" id="ARBA00006679"/>
    </source>
</evidence>
<evidence type="ECO:0000313" key="9">
    <source>
        <dbReference type="Proteomes" id="UP000307657"/>
    </source>
</evidence>
<feature type="transmembrane region" description="Helical" evidence="7">
    <location>
        <begin position="74"/>
        <end position="90"/>
    </location>
</feature>
<dbReference type="Proteomes" id="UP000307657">
    <property type="component" value="Unassembled WGS sequence"/>
</dbReference>
<organism evidence="8 9">
    <name type="scientific">Pontimicrobium aquaticum</name>
    <dbReference type="NCBI Taxonomy" id="2565367"/>
    <lineage>
        <taxon>Bacteria</taxon>
        <taxon>Pseudomonadati</taxon>
        <taxon>Bacteroidota</taxon>
        <taxon>Flavobacteriia</taxon>
        <taxon>Flavobacteriales</taxon>
        <taxon>Flavobacteriaceae</taxon>
        <taxon>Pontimicrobium</taxon>
    </lineage>
</organism>
<protein>
    <submittedName>
        <fullName evidence="8">DoxX family protein</fullName>
    </submittedName>
</protein>
<sequence>MFTKNYNDLALAILRIGTSAMMLTHGIPKISRLFADEVQFMDFLGLGATTSLTMALIGEVIAPIFIIFGFRTKLAAIFPIATMLVAFFFVHLDDPFGKQEKALLFLMTYLVIFLAGPGKFSIDSK</sequence>
<comment type="similarity">
    <text evidence="2">Belongs to the DoxX family.</text>
</comment>
<comment type="caution">
    <text evidence="8">The sequence shown here is derived from an EMBL/GenBank/DDBJ whole genome shotgun (WGS) entry which is preliminary data.</text>
</comment>
<evidence type="ECO:0000256" key="6">
    <source>
        <dbReference type="ARBA" id="ARBA00023136"/>
    </source>
</evidence>
<evidence type="ECO:0000256" key="7">
    <source>
        <dbReference type="SAM" id="Phobius"/>
    </source>
</evidence>
<dbReference type="Pfam" id="PF07681">
    <property type="entry name" value="DoxX"/>
    <property type="match status" value="1"/>
</dbReference>
<keyword evidence="4 7" id="KW-0812">Transmembrane</keyword>